<reference evidence="1 3" key="1">
    <citation type="submission" date="2017-11" db="EMBL/GenBank/DDBJ databases">
        <title>The genome of Rhizophagus clarus HR1 reveals common genetic basis of auxotrophy among arbuscular mycorrhizal fungi.</title>
        <authorList>
            <person name="Kobayashi Y."/>
        </authorList>
    </citation>
    <scope>NUCLEOTIDE SEQUENCE [LARGE SCALE GENOMIC DNA]</scope>
    <source>
        <strain evidence="1 3">HR1</strain>
    </source>
</reference>
<sequence length="74" mass="8381">MFLDGISDKIIINSFKTYGISIALDDVEDFDNEIIYISDDNLKNSINDDLENNGSDDNLKDDISYDNLDISINE</sequence>
<evidence type="ECO:0000313" key="3">
    <source>
        <dbReference type="Proteomes" id="UP000247702"/>
    </source>
</evidence>
<comment type="caution">
    <text evidence="1">The sequence shown here is derived from an EMBL/GenBank/DDBJ whole genome shotgun (WGS) entry which is preliminary data.</text>
</comment>
<keyword evidence="3" id="KW-1185">Reference proteome</keyword>
<name>A0A2Z6RND9_9GLOM</name>
<dbReference type="Proteomes" id="UP000247702">
    <property type="component" value="Unassembled WGS sequence"/>
</dbReference>
<reference evidence="2" key="2">
    <citation type="submission" date="2019-10" db="EMBL/GenBank/DDBJ databases">
        <title>Conservation and host-specific expression of non-tandemly repeated heterogenous ribosome RNA gene in arbuscular mycorrhizal fungi.</title>
        <authorList>
            <person name="Maeda T."/>
            <person name="Kobayashi Y."/>
            <person name="Nakagawa T."/>
            <person name="Ezawa T."/>
            <person name="Yamaguchi K."/>
            <person name="Bino T."/>
            <person name="Nishimoto Y."/>
            <person name="Shigenobu S."/>
            <person name="Kawaguchi M."/>
        </authorList>
    </citation>
    <scope>NUCLEOTIDE SEQUENCE</scope>
    <source>
        <strain evidence="2">HR1</strain>
    </source>
</reference>
<gene>
    <name evidence="2" type="ORF">RCL2_001095200</name>
    <name evidence="1" type="ORF">RclHR1_05710001</name>
</gene>
<proteinExistence type="predicted"/>
<dbReference type="EMBL" id="BLAL01000074">
    <property type="protein sequence ID" value="GES83800.1"/>
    <property type="molecule type" value="Genomic_DNA"/>
</dbReference>
<dbReference type="EMBL" id="BEXD01003950">
    <property type="protein sequence ID" value="GBC04518.1"/>
    <property type="molecule type" value="Genomic_DNA"/>
</dbReference>
<accession>A0A2Z6RND9</accession>
<dbReference type="AlphaFoldDB" id="A0A2Z6RND9"/>
<evidence type="ECO:0000313" key="2">
    <source>
        <dbReference type="EMBL" id="GES83800.1"/>
    </source>
</evidence>
<dbReference type="Proteomes" id="UP000615446">
    <property type="component" value="Unassembled WGS sequence"/>
</dbReference>
<organism evidence="1 3">
    <name type="scientific">Rhizophagus clarus</name>
    <dbReference type="NCBI Taxonomy" id="94130"/>
    <lineage>
        <taxon>Eukaryota</taxon>
        <taxon>Fungi</taxon>
        <taxon>Fungi incertae sedis</taxon>
        <taxon>Mucoromycota</taxon>
        <taxon>Glomeromycotina</taxon>
        <taxon>Glomeromycetes</taxon>
        <taxon>Glomerales</taxon>
        <taxon>Glomeraceae</taxon>
        <taxon>Rhizophagus</taxon>
    </lineage>
</organism>
<protein>
    <submittedName>
        <fullName evidence="1">Uncharacterized protein</fullName>
    </submittedName>
</protein>
<evidence type="ECO:0000313" key="1">
    <source>
        <dbReference type="EMBL" id="GBC04518.1"/>
    </source>
</evidence>